<evidence type="ECO:0000313" key="2">
    <source>
        <dbReference type="Proteomes" id="UP000186817"/>
    </source>
</evidence>
<dbReference type="Proteomes" id="UP000186817">
    <property type="component" value="Unassembled WGS sequence"/>
</dbReference>
<dbReference type="AlphaFoldDB" id="A0A1Q9DF65"/>
<sequence length="116" mass="12591">MGSLMILQAFASAMQSQRLHLPVCRQHAGTMEPQVLRLTLSSNKGILLTCRMGGPPFLKTRAHPEVDSGRPGEACAFDVTANMPRLDCAAVQSQEHVDTKFAAEARVTVSIDRSNN</sequence>
<gene>
    <name evidence="1" type="ORF">AK812_SmicGene24251</name>
</gene>
<reference evidence="1 2" key="1">
    <citation type="submission" date="2016-02" db="EMBL/GenBank/DDBJ databases">
        <title>Genome analysis of coral dinoflagellate symbionts highlights evolutionary adaptations to a symbiotic lifestyle.</title>
        <authorList>
            <person name="Aranda M."/>
            <person name="Li Y."/>
            <person name="Liew Y.J."/>
            <person name="Baumgarten S."/>
            <person name="Simakov O."/>
            <person name="Wilson M."/>
            <person name="Piel J."/>
            <person name="Ashoor H."/>
            <person name="Bougouffa S."/>
            <person name="Bajic V.B."/>
            <person name="Ryu T."/>
            <person name="Ravasi T."/>
            <person name="Bayer T."/>
            <person name="Micklem G."/>
            <person name="Kim H."/>
            <person name="Bhak J."/>
            <person name="Lajeunesse T.C."/>
            <person name="Voolstra C.R."/>
        </authorList>
    </citation>
    <scope>NUCLEOTIDE SEQUENCE [LARGE SCALE GENOMIC DNA]</scope>
    <source>
        <strain evidence="1 2">CCMP2467</strain>
    </source>
</reference>
<organism evidence="1 2">
    <name type="scientific">Symbiodinium microadriaticum</name>
    <name type="common">Dinoflagellate</name>
    <name type="synonym">Zooxanthella microadriatica</name>
    <dbReference type="NCBI Taxonomy" id="2951"/>
    <lineage>
        <taxon>Eukaryota</taxon>
        <taxon>Sar</taxon>
        <taxon>Alveolata</taxon>
        <taxon>Dinophyceae</taxon>
        <taxon>Suessiales</taxon>
        <taxon>Symbiodiniaceae</taxon>
        <taxon>Symbiodinium</taxon>
    </lineage>
</organism>
<keyword evidence="2" id="KW-1185">Reference proteome</keyword>
<name>A0A1Q9DF65_SYMMI</name>
<dbReference type="EMBL" id="LSRX01000568">
    <property type="protein sequence ID" value="OLP93812.1"/>
    <property type="molecule type" value="Genomic_DNA"/>
</dbReference>
<comment type="caution">
    <text evidence="1">The sequence shown here is derived from an EMBL/GenBank/DDBJ whole genome shotgun (WGS) entry which is preliminary data.</text>
</comment>
<proteinExistence type="predicted"/>
<protein>
    <submittedName>
        <fullName evidence="1">Uncharacterized protein</fullName>
    </submittedName>
</protein>
<accession>A0A1Q9DF65</accession>
<evidence type="ECO:0000313" key="1">
    <source>
        <dbReference type="EMBL" id="OLP93812.1"/>
    </source>
</evidence>